<accession>A6DN35</accession>
<dbReference type="STRING" id="313628.LNTAR_07499"/>
<evidence type="ECO:0000256" key="1">
    <source>
        <dbReference type="ARBA" id="ARBA00022801"/>
    </source>
</evidence>
<organism evidence="5 6">
    <name type="scientific">Lentisphaera araneosa HTCC2155</name>
    <dbReference type="NCBI Taxonomy" id="313628"/>
    <lineage>
        <taxon>Bacteria</taxon>
        <taxon>Pseudomonadati</taxon>
        <taxon>Lentisphaerota</taxon>
        <taxon>Lentisphaeria</taxon>
        <taxon>Lentisphaerales</taxon>
        <taxon>Lentisphaeraceae</taxon>
        <taxon>Lentisphaera</taxon>
    </lineage>
</organism>
<dbReference type="OrthoDB" id="9795554at2"/>
<dbReference type="Proteomes" id="UP000004947">
    <property type="component" value="Unassembled WGS sequence"/>
</dbReference>
<dbReference type="GO" id="GO:0001681">
    <property type="term" value="F:sialate O-acetylesterase activity"/>
    <property type="evidence" value="ECO:0007669"/>
    <property type="project" value="InterPro"/>
</dbReference>
<evidence type="ECO:0000313" key="5">
    <source>
        <dbReference type="EMBL" id="EDM27071.1"/>
    </source>
</evidence>
<reference evidence="5 6" key="1">
    <citation type="journal article" date="2010" name="J. Bacteriol.">
        <title>Genome sequence of Lentisphaera araneosa HTCC2155T, the type species of the order Lentisphaerales in the phylum Lentisphaerae.</title>
        <authorList>
            <person name="Thrash J.C."/>
            <person name="Cho J.C."/>
            <person name="Vergin K.L."/>
            <person name="Morris R.M."/>
            <person name="Giovannoni S.J."/>
        </authorList>
    </citation>
    <scope>NUCLEOTIDE SEQUENCE [LARGE SCALE GENOMIC DNA]</scope>
    <source>
        <strain evidence="5 6">HTCC2155</strain>
    </source>
</reference>
<dbReference type="InterPro" id="IPR005181">
    <property type="entry name" value="SASA"/>
</dbReference>
<dbReference type="GO" id="GO:0005975">
    <property type="term" value="P:carbohydrate metabolic process"/>
    <property type="evidence" value="ECO:0007669"/>
    <property type="project" value="TreeGrafter"/>
</dbReference>
<keyword evidence="1" id="KW-0378">Hydrolase</keyword>
<evidence type="ECO:0000313" key="6">
    <source>
        <dbReference type="Proteomes" id="UP000004947"/>
    </source>
</evidence>
<dbReference type="InterPro" id="IPR036514">
    <property type="entry name" value="SGNH_hydro_sf"/>
</dbReference>
<protein>
    <submittedName>
        <fullName evidence="5">Sialic acid-specific 9-O-acetylesterase</fullName>
    </submittedName>
</protein>
<feature type="domain" description="Sialate O-acetylesterase" evidence="4">
    <location>
        <begin position="111"/>
        <end position="312"/>
    </location>
</feature>
<feature type="compositionally biased region" description="Basic and acidic residues" evidence="2">
    <location>
        <begin position="230"/>
        <end position="240"/>
    </location>
</feature>
<dbReference type="AlphaFoldDB" id="A6DN35"/>
<dbReference type="SUPFAM" id="SSF52266">
    <property type="entry name" value="SGNH hydrolase"/>
    <property type="match status" value="1"/>
</dbReference>
<dbReference type="Pfam" id="PF03629">
    <property type="entry name" value="SASA"/>
    <property type="match status" value="1"/>
</dbReference>
<name>A6DN35_9BACT</name>
<feature type="region of interest" description="Disordered" evidence="2">
    <location>
        <begin position="230"/>
        <end position="249"/>
    </location>
</feature>
<sequence length="494" mass="54648">MKQIILFIVIAMSLILPCFAGDQNNKRITLSGVFKDHAVLQRDCPVPIWGTAFPGQQVSVDFAGQKKTTKADKNGMWLLTLDPLEPSAEGRTLLASNAEGDSIALKDILVGDVWLCAGQSNMRMSLRACLKSKPVADAHKKAGNNLLRLCTIPKSVSDELQTDVDCNWAVATRDTSLPFSAIGYLFGQTIQEELAVPIGVINGSWGGTFIEQWMPSDVVKKRADCKAFNKKVDERRKKDPNSSGPGGHFNGMIGPIMPYGLKGVLWYQGEGNVWGFSTYKHKISTMIADWRRLFKSPKLPFIMTSLAPFGVRKDKPIDSHSSRFAEGLAEVEQSIENAWLITIPDGGMQKDIHPPFKEIPAQRFSAMALAKVYKKAGVYKGPVFKSWEVLGGKALVKFDSVGTGLTSKTLNLDGHEVPKETLLGFEIVDESGVFYPANAVVDDNNSVVLSHPTVKKPIAVRYGWAPFPLCNLYNKENFAAYPFRTDRWHWRTPK</sequence>
<dbReference type="EMBL" id="ABCK01000012">
    <property type="protein sequence ID" value="EDM27071.1"/>
    <property type="molecule type" value="Genomic_DNA"/>
</dbReference>
<feature type="chain" id="PRO_5002692392" evidence="3">
    <location>
        <begin position="21"/>
        <end position="494"/>
    </location>
</feature>
<dbReference type="RefSeq" id="WP_007279278.1">
    <property type="nucleotide sequence ID" value="NZ_ABCK01000012.1"/>
</dbReference>
<proteinExistence type="predicted"/>
<comment type="caution">
    <text evidence="5">The sequence shown here is derived from an EMBL/GenBank/DDBJ whole genome shotgun (WGS) entry which is preliminary data.</text>
</comment>
<dbReference type="Gene3D" id="3.40.50.1110">
    <property type="entry name" value="SGNH hydrolase"/>
    <property type="match status" value="1"/>
</dbReference>
<keyword evidence="6" id="KW-1185">Reference proteome</keyword>
<dbReference type="PANTHER" id="PTHR22901">
    <property type="entry name" value="SIALATE O-ACETYLESTERASE"/>
    <property type="match status" value="1"/>
</dbReference>
<evidence type="ECO:0000256" key="3">
    <source>
        <dbReference type="SAM" id="SignalP"/>
    </source>
</evidence>
<gene>
    <name evidence="5" type="ORF">LNTAR_07499</name>
</gene>
<dbReference type="PANTHER" id="PTHR22901:SF0">
    <property type="entry name" value="SIALATE O-ACETYLESTERASE"/>
    <property type="match status" value="1"/>
</dbReference>
<evidence type="ECO:0000256" key="2">
    <source>
        <dbReference type="SAM" id="MobiDB-lite"/>
    </source>
</evidence>
<dbReference type="InterPro" id="IPR039329">
    <property type="entry name" value="SIAE"/>
</dbReference>
<feature type="signal peptide" evidence="3">
    <location>
        <begin position="1"/>
        <end position="20"/>
    </location>
</feature>
<evidence type="ECO:0000259" key="4">
    <source>
        <dbReference type="Pfam" id="PF03629"/>
    </source>
</evidence>
<keyword evidence="3" id="KW-0732">Signal</keyword>
<dbReference type="eggNOG" id="COG1649">
    <property type="taxonomic scope" value="Bacteria"/>
</dbReference>